<keyword evidence="3" id="KW-1185">Reference proteome</keyword>
<feature type="compositionally biased region" description="Polar residues" evidence="1">
    <location>
        <begin position="162"/>
        <end position="181"/>
    </location>
</feature>
<feature type="compositionally biased region" description="Basic residues" evidence="1">
    <location>
        <begin position="197"/>
        <end position="206"/>
    </location>
</feature>
<dbReference type="RefSeq" id="XP_012183536.1">
    <property type="nucleotide sequence ID" value="XM_012328146.1"/>
</dbReference>
<accession>J4GBF6</accession>
<evidence type="ECO:0000313" key="3">
    <source>
        <dbReference type="Proteomes" id="UP000006352"/>
    </source>
</evidence>
<evidence type="ECO:0008006" key="4">
    <source>
        <dbReference type="Google" id="ProtNLM"/>
    </source>
</evidence>
<evidence type="ECO:0000313" key="2">
    <source>
        <dbReference type="EMBL" id="CCM04253.1"/>
    </source>
</evidence>
<reference evidence="2 3" key="1">
    <citation type="journal article" date="2012" name="Appl. Environ. Microbiol.">
        <title>Short-read sequencing for genomic analysis of the brown rot fungus Fibroporia radiculosa.</title>
        <authorList>
            <person name="Tang J.D."/>
            <person name="Perkins A.D."/>
            <person name="Sonstegard T.S."/>
            <person name="Schroeder S.G."/>
            <person name="Burgess S.C."/>
            <person name="Diehl S.V."/>
        </authorList>
    </citation>
    <scope>NUCLEOTIDE SEQUENCE [LARGE SCALE GENOMIC DNA]</scope>
    <source>
        <strain evidence="2 3">TFFH 294</strain>
    </source>
</reference>
<feature type="compositionally biased region" description="Basic and acidic residues" evidence="1">
    <location>
        <begin position="247"/>
        <end position="257"/>
    </location>
</feature>
<feature type="compositionally biased region" description="Basic residues" evidence="1">
    <location>
        <begin position="307"/>
        <end position="317"/>
    </location>
</feature>
<evidence type="ECO:0000256" key="1">
    <source>
        <dbReference type="SAM" id="MobiDB-lite"/>
    </source>
</evidence>
<dbReference type="GeneID" id="24099164"/>
<feature type="compositionally biased region" description="Basic and acidic residues" evidence="1">
    <location>
        <begin position="184"/>
        <end position="194"/>
    </location>
</feature>
<dbReference type="STRING" id="599839.J4GBF6"/>
<dbReference type="AlphaFoldDB" id="J4GBF6"/>
<feature type="compositionally biased region" description="Basic residues" evidence="1">
    <location>
        <begin position="1"/>
        <end position="10"/>
    </location>
</feature>
<dbReference type="Proteomes" id="UP000006352">
    <property type="component" value="Unassembled WGS sequence"/>
</dbReference>
<dbReference type="InParanoid" id="J4GBF6"/>
<proteinExistence type="predicted"/>
<dbReference type="HOGENOM" id="CLU_063920_0_0_1"/>
<feature type="region of interest" description="Disordered" evidence="1">
    <location>
        <begin position="1"/>
        <end position="95"/>
    </location>
</feature>
<feature type="region of interest" description="Disordered" evidence="1">
    <location>
        <begin position="153"/>
        <end position="317"/>
    </location>
</feature>
<dbReference type="OrthoDB" id="2538461at2759"/>
<name>J4GBF6_9APHY</name>
<feature type="compositionally biased region" description="Basic and acidic residues" evidence="1">
    <location>
        <begin position="22"/>
        <end position="33"/>
    </location>
</feature>
<dbReference type="EMBL" id="HE797146">
    <property type="protein sequence ID" value="CCM04253.1"/>
    <property type="molecule type" value="Genomic_DNA"/>
</dbReference>
<feature type="compositionally biased region" description="Acidic residues" evidence="1">
    <location>
        <begin position="44"/>
        <end position="57"/>
    </location>
</feature>
<feature type="compositionally biased region" description="Acidic residues" evidence="1">
    <location>
        <begin position="65"/>
        <end position="91"/>
    </location>
</feature>
<feature type="compositionally biased region" description="Basic and acidic residues" evidence="1">
    <location>
        <begin position="277"/>
        <end position="303"/>
    </location>
</feature>
<sequence>MFKRVAKRIKRQEEDEALGLDAEAKEILGLHDTDSDESSSASGSDDESEGQGEESDQESQLNGDVGEDEDEDVQESAASDEEIEDVSDDEPTLSLAEALKDPLYTISVDPEVQGCAICPGKLLKNETMAEVHRSSNAHVRRFKLFVQVASKAEPGTSVRKIVTTQLKQPPQETKEQPTNGKPSKRAEKRREKQAIIKAKRERHKKAKADGIAKKAAKKAAQQASRGDADAGYPSTPSPVKSHKKRKEGRDKPSESLKKAPTKLNPTTVSKPKRPKSTKVDDGSIAKPTRHDKPEGRSRIHAPDARVGTKRKRRDKDV</sequence>
<organism evidence="2 3">
    <name type="scientific">Fibroporia radiculosa</name>
    <dbReference type="NCBI Taxonomy" id="599839"/>
    <lineage>
        <taxon>Eukaryota</taxon>
        <taxon>Fungi</taxon>
        <taxon>Dikarya</taxon>
        <taxon>Basidiomycota</taxon>
        <taxon>Agaricomycotina</taxon>
        <taxon>Agaricomycetes</taxon>
        <taxon>Polyporales</taxon>
        <taxon>Fibroporiaceae</taxon>
        <taxon>Fibroporia</taxon>
    </lineage>
</organism>
<protein>
    <recommendedName>
        <fullName evidence="4">Zinc finger double-stranded RNA binding domain-containing protein</fullName>
    </recommendedName>
</protein>
<gene>
    <name evidence="2" type="ORF">FIBRA_06420</name>
</gene>